<dbReference type="EMBL" id="HBUF01190475">
    <property type="protein sequence ID" value="CAG6658122.1"/>
    <property type="molecule type" value="Transcribed_RNA"/>
</dbReference>
<organism evidence="1">
    <name type="scientific">Cacopsylla melanoneura</name>
    <dbReference type="NCBI Taxonomy" id="428564"/>
    <lineage>
        <taxon>Eukaryota</taxon>
        <taxon>Metazoa</taxon>
        <taxon>Ecdysozoa</taxon>
        <taxon>Arthropoda</taxon>
        <taxon>Hexapoda</taxon>
        <taxon>Insecta</taxon>
        <taxon>Pterygota</taxon>
        <taxon>Neoptera</taxon>
        <taxon>Paraneoptera</taxon>
        <taxon>Hemiptera</taxon>
        <taxon>Sternorrhyncha</taxon>
        <taxon>Psylloidea</taxon>
        <taxon>Psyllidae</taxon>
        <taxon>Psyllinae</taxon>
        <taxon>Cacopsylla</taxon>
    </lineage>
</organism>
<reference evidence="1" key="1">
    <citation type="submission" date="2021-05" db="EMBL/GenBank/DDBJ databases">
        <authorList>
            <person name="Alioto T."/>
            <person name="Alioto T."/>
            <person name="Gomez Garrido J."/>
        </authorList>
    </citation>
    <scope>NUCLEOTIDE SEQUENCE</scope>
</reference>
<dbReference type="EMBL" id="HBUF01190471">
    <property type="protein sequence ID" value="CAG6658097.1"/>
    <property type="molecule type" value="Transcribed_RNA"/>
</dbReference>
<dbReference type="EMBL" id="HBUF01190474">
    <property type="protein sequence ID" value="CAG6658115.1"/>
    <property type="molecule type" value="Transcribed_RNA"/>
</dbReference>
<dbReference type="EMBL" id="HBUF01190473">
    <property type="protein sequence ID" value="CAG6658110.1"/>
    <property type="molecule type" value="Transcribed_RNA"/>
</dbReference>
<evidence type="ECO:0000313" key="1">
    <source>
        <dbReference type="EMBL" id="CAG6658177.1"/>
    </source>
</evidence>
<accession>A0A8D8RYN5</accession>
<dbReference type="AlphaFoldDB" id="A0A8D8RYN5"/>
<proteinExistence type="predicted"/>
<dbReference type="EMBL" id="HBUF01190487">
    <property type="protein sequence ID" value="CAG6658182.1"/>
    <property type="molecule type" value="Transcribed_RNA"/>
</dbReference>
<name>A0A8D8RYN5_9HEMI</name>
<dbReference type="EMBL" id="HBUF01190484">
    <property type="protein sequence ID" value="CAG6658164.1"/>
    <property type="molecule type" value="Transcribed_RNA"/>
</dbReference>
<dbReference type="EMBL" id="HBUF01190488">
    <property type="protein sequence ID" value="CAG6658189.1"/>
    <property type="molecule type" value="Transcribed_RNA"/>
</dbReference>
<sequence>MKCNADKTVVVSFTRKHSTYFHDYKLGGSKISRKLEHRDLGVTVDCKLNFNCHIEKLLSAGRKSSSLVYWMCKNFRNPSTCTLLYSALVRSKLEYCSEAWAGLGIVDSSKIEQIQKNFLRKVTYRAYGQSKRYAESLIIYNLSKLSIRRTIKDVTFYLNYLLSNSL</sequence>
<evidence type="ECO:0008006" key="2">
    <source>
        <dbReference type="Google" id="ProtNLM"/>
    </source>
</evidence>
<dbReference type="EMBL" id="HBUF01190486">
    <property type="protein sequence ID" value="CAG6658177.1"/>
    <property type="molecule type" value="Transcribed_RNA"/>
</dbReference>
<dbReference type="PANTHER" id="PTHR33332">
    <property type="entry name" value="REVERSE TRANSCRIPTASE DOMAIN-CONTAINING PROTEIN"/>
    <property type="match status" value="1"/>
</dbReference>
<protein>
    <recommendedName>
        <fullName evidence="2">Reverse transcriptase domain-containing protein</fullName>
    </recommendedName>
</protein>